<feature type="transmembrane region" description="Helical" evidence="7">
    <location>
        <begin position="234"/>
        <end position="260"/>
    </location>
</feature>
<keyword evidence="4 7" id="KW-0812">Transmembrane</keyword>
<evidence type="ECO:0000256" key="7">
    <source>
        <dbReference type="RuleBase" id="RU363032"/>
    </source>
</evidence>
<reference evidence="9 10" key="1">
    <citation type="submission" date="2016-10" db="EMBL/GenBank/DDBJ databases">
        <authorList>
            <person name="de Groot N.N."/>
        </authorList>
    </citation>
    <scope>NUCLEOTIDE SEQUENCE [LARGE SCALE GENOMIC DNA]</scope>
    <source>
        <strain evidence="9 10">DSM 1283</strain>
    </source>
</reference>
<dbReference type="GO" id="GO:0005886">
    <property type="term" value="C:plasma membrane"/>
    <property type="evidence" value="ECO:0007669"/>
    <property type="project" value="UniProtKB-SubCell"/>
</dbReference>
<dbReference type="PANTHER" id="PTHR43163:SF6">
    <property type="entry name" value="DIPEPTIDE TRANSPORT SYSTEM PERMEASE PROTEIN DPPB-RELATED"/>
    <property type="match status" value="1"/>
</dbReference>
<evidence type="ECO:0000313" key="10">
    <source>
        <dbReference type="Proteomes" id="UP000198806"/>
    </source>
</evidence>
<dbReference type="Pfam" id="PF19300">
    <property type="entry name" value="BPD_transp_1_N"/>
    <property type="match status" value="1"/>
</dbReference>
<dbReference type="InterPro" id="IPR035906">
    <property type="entry name" value="MetI-like_sf"/>
</dbReference>
<keyword evidence="5 7" id="KW-1133">Transmembrane helix</keyword>
<feature type="transmembrane region" description="Helical" evidence="7">
    <location>
        <begin position="173"/>
        <end position="199"/>
    </location>
</feature>
<comment type="subcellular location">
    <subcellularLocation>
        <location evidence="1 7">Cell membrane</location>
        <topology evidence="1 7">Multi-pass membrane protein</topology>
    </subcellularLocation>
</comment>
<keyword evidence="6 7" id="KW-0472">Membrane</keyword>
<sequence>MKYTLKKVLTLVLTLLIVSFLTFIAFQVVPGDSAVTQLGTNATEENIEALREAMNLNGNVLVRYGRWLSRVFTGDFGISSQYKIPVSSLILERMPVTIWLAALSFSFILVLSIPFGIMAAKKEGEGVDRIISFFTHTGMGIPPFFLGIIITLLFGFILKWFTPGSYIGPKENFGLFLGYMIYPALANAIPKAAMVLKFLRSSIIRQLQMDYVRTARSKGNLENPILYKHVLKNAFIPVLTFIGMIIADTLAGSIAIEQVFSLPGLGRLLVMAISNRDYAVVQVIVLYIAATIVVINFIVDMLYQWIDPRVRVK</sequence>
<dbReference type="InterPro" id="IPR045621">
    <property type="entry name" value="BPD_transp_1_N"/>
</dbReference>
<evidence type="ECO:0000256" key="2">
    <source>
        <dbReference type="ARBA" id="ARBA00022448"/>
    </source>
</evidence>
<accession>A0A1I5H0R1</accession>
<evidence type="ECO:0000256" key="6">
    <source>
        <dbReference type="ARBA" id="ARBA00023136"/>
    </source>
</evidence>
<keyword evidence="2 7" id="KW-0813">Transport</keyword>
<evidence type="ECO:0000256" key="3">
    <source>
        <dbReference type="ARBA" id="ARBA00022475"/>
    </source>
</evidence>
<proteinExistence type="inferred from homology"/>
<evidence type="ECO:0000259" key="8">
    <source>
        <dbReference type="PROSITE" id="PS50928"/>
    </source>
</evidence>
<comment type="similarity">
    <text evidence="7">Belongs to the binding-protein-dependent transport system permease family.</text>
</comment>
<dbReference type="EMBL" id="FOWD01000024">
    <property type="protein sequence ID" value="SFO41832.1"/>
    <property type="molecule type" value="Genomic_DNA"/>
</dbReference>
<dbReference type="STRING" id="1527.SAMN04489757_12456"/>
<evidence type="ECO:0000313" key="9">
    <source>
        <dbReference type="EMBL" id="SFO41832.1"/>
    </source>
</evidence>
<feature type="transmembrane region" description="Helical" evidence="7">
    <location>
        <begin position="141"/>
        <end position="161"/>
    </location>
</feature>
<dbReference type="InterPro" id="IPR000515">
    <property type="entry name" value="MetI-like"/>
</dbReference>
<dbReference type="SUPFAM" id="SSF161098">
    <property type="entry name" value="MetI-like"/>
    <property type="match status" value="1"/>
</dbReference>
<evidence type="ECO:0000256" key="4">
    <source>
        <dbReference type="ARBA" id="ARBA00022692"/>
    </source>
</evidence>
<feature type="domain" description="ABC transmembrane type-1" evidence="8">
    <location>
        <begin position="94"/>
        <end position="299"/>
    </location>
</feature>
<feature type="transmembrane region" description="Helical" evidence="7">
    <location>
        <begin position="280"/>
        <end position="303"/>
    </location>
</feature>
<dbReference type="CDD" id="cd06261">
    <property type="entry name" value="TM_PBP2"/>
    <property type="match status" value="1"/>
</dbReference>
<evidence type="ECO:0000256" key="1">
    <source>
        <dbReference type="ARBA" id="ARBA00004651"/>
    </source>
</evidence>
<feature type="transmembrane region" description="Helical" evidence="7">
    <location>
        <begin position="98"/>
        <end position="120"/>
    </location>
</feature>
<dbReference type="RefSeq" id="WP_091687402.1">
    <property type="nucleotide sequence ID" value="NZ_BAABFM010000035.1"/>
</dbReference>
<dbReference type="OrthoDB" id="9806409at2"/>
<dbReference type="PROSITE" id="PS50928">
    <property type="entry name" value="ABC_TM1"/>
    <property type="match status" value="1"/>
</dbReference>
<protein>
    <submittedName>
        <fullName evidence="9">Oligopeptide transport system permease protein</fullName>
    </submittedName>
</protein>
<dbReference type="Gene3D" id="1.10.3720.10">
    <property type="entry name" value="MetI-like"/>
    <property type="match status" value="1"/>
</dbReference>
<dbReference type="AlphaFoldDB" id="A0A1I5H0R1"/>
<keyword evidence="3" id="KW-1003">Cell membrane</keyword>
<name>A0A1I5H0R1_9FIRM</name>
<dbReference type="Proteomes" id="UP000198806">
    <property type="component" value="Unassembled WGS sequence"/>
</dbReference>
<gene>
    <name evidence="9" type="ORF">SAMN04489757_12456</name>
</gene>
<keyword evidence="10" id="KW-1185">Reference proteome</keyword>
<organism evidence="9 10">
    <name type="scientific">Anaerocolumna aminovalerica</name>
    <dbReference type="NCBI Taxonomy" id="1527"/>
    <lineage>
        <taxon>Bacteria</taxon>
        <taxon>Bacillati</taxon>
        <taxon>Bacillota</taxon>
        <taxon>Clostridia</taxon>
        <taxon>Lachnospirales</taxon>
        <taxon>Lachnospiraceae</taxon>
        <taxon>Anaerocolumna</taxon>
    </lineage>
</organism>
<dbReference type="GO" id="GO:0071916">
    <property type="term" value="F:dipeptide transmembrane transporter activity"/>
    <property type="evidence" value="ECO:0007669"/>
    <property type="project" value="TreeGrafter"/>
</dbReference>
<dbReference type="PANTHER" id="PTHR43163">
    <property type="entry name" value="DIPEPTIDE TRANSPORT SYSTEM PERMEASE PROTEIN DPPB-RELATED"/>
    <property type="match status" value="1"/>
</dbReference>
<evidence type="ECO:0000256" key="5">
    <source>
        <dbReference type="ARBA" id="ARBA00022989"/>
    </source>
</evidence>
<dbReference type="Pfam" id="PF00528">
    <property type="entry name" value="BPD_transp_1"/>
    <property type="match status" value="1"/>
</dbReference>